<organism evidence="1 2">
    <name type="scientific">Longibacter salinarum</name>
    <dbReference type="NCBI Taxonomy" id="1850348"/>
    <lineage>
        <taxon>Bacteria</taxon>
        <taxon>Pseudomonadati</taxon>
        <taxon>Rhodothermota</taxon>
        <taxon>Rhodothermia</taxon>
        <taxon>Rhodothermales</taxon>
        <taxon>Salisaetaceae</taxon>
        <taxon>Longibacter</taxon>
    </lineage>
</organism>
<evidence type="ECO:0000313" key="2">
    <source>
        <dbReference type="Proteomes" id="UP000220102"/>
    </source>
</evidence>
<protein>
    <submittedName>
        <fullName evidence="1">Uncharacterized protein</fullName>
    </submittedName>
</protein>
<comment type="caution">
    <text evidence="1">The sequence shown here is derived from an EMBL/GenBank/DDBJ whole genome shotgun (WGS) entry which is preliminary data.</text>
</comment>
<name>A0A2A8D2C1_9BACT</name>
<accession>A0A2A8D2C1</accession>
<keyword evidence="2" id="KW-1185">Reference proteome</keyword>
<sequence length="553" mass="61760">MLRPSVMGFSRGGPRFGSLIVLFFLLWACLLLVPRSAVAQRFLPDDPISEDPDRLDMPVPVARSASDYVRFLSNTFVEARGEEGPAINVNTLNQVPNSSWYKDRHFASGMSLDKLRRGAGVGRGPQPDSSWVVESIEAVRPVARLMIRDADGERYELRLDSPDHPVLATAAGAVANRAYYALGYFVPELTIVRFAPGKLVTAEGGDVRKADIWEALNNAPTLTGGVYRAAALRIPEPVVERVGPFLFHSTRPDDGNDIFPHERRRELRGLFVAAAWLNHTGIRATRTLDVGVKHDGHTFVRHYVYNTFEALGSAQVGPKEAWMGREHLVEISPVLVRMGTLGLSGGDWVNTRYPDVNHVGRFGATNFDPERWRPEHPNPAFAQRDSADTFWMARKIAHFTDREIRAMVEAAEYPDSSSVDYVTTTLARRRDSIAATYLGYGGGLDGFRVSGDRLIFEDLLNRYVDRSVSNLRFVQWHRFSNEQNRVTDELGRTSVSDTSIDLPEGHAPFYRVRIMTPSYGATDVYLREVTPSSNAVDYEVVGVERHGRDPDAS</sequence>
<dbReference type="RefSeq" id="WP_098073683.1">
    <property type="nucleotide sequence ID" value="NZ_PDEQ01000001.1"/>
</dbReference>
<dbReference type="OrthoDB" id="1492085at2"/>
<reference evidence="1 2" key="1">
    <citation type="submission" date="2017-10" db="EMBL/GenBank/DDBJ databases">
        <title>Draft genome of Longibacter Salinarum.</title>
        <authorList>
            <person name="Goh K.M."/>
            <person name="Shamsir M.S."/>
            <person name="Lim S.W."/>
        </authorList>
    </citation>
    <scope>NUCLEOTIDE SEQUENCE [LARGE SCALE GENOMIC DNA]</scope>
    <source>
        <strain evidence="1 2">KCTC 52045</strain>
    </source>
</reference>
<proteinExistence type="predicted"/>
<dbReference type="AlphaFoldDB" id="A0A2A8D2C1"/>
<dbReference type="EMBL" id="PDEQ01000001">
    <property type="protein sequence ID" value="PEN14788.1"/>
    <property type="molecule type" value="Genomic_DNA"/>
</dbReference>
<dbReference type="Proteomes" id="UP000220102">
    <property type="component" value="Unassembled WGS sequence"/>
</dbReference>
<evidence type="ECO:0000313" key="1">
    <source>
        <dbReference type="EMBL" id="PEN14788.1"/>
    </source>
</evidence>
<gene>
    <name evidence="1" type="ORF">CRI94_00385</name>
</gene>